<comment type="caution">
    <text evidence="2">The sequence shown here is derived from an EMBL/GenBank/DDBJ whole genome shotgun (WGS) entry which is preliminary data.</text>
</comment>
<sequence>MSLSIHRLAAEELAAAFHFYRHEAGLRLAQRFLDEFERIARLIERHPELGTPTGDGRRSYPLHDFPYSVIYAHGAHGLRILVVRHQHRDPAHGEGRR</sequence>
<dbReference type="EMBL" id="SGUG01000008">
    <property type="protein sequence ID" value="MDG0862211.1"/>
    <property type="molecule type" value="Genomic_DNA"/>
</dbReference>
<dbReference type="AlphaFoldDB" id="A0A9X4R499"/>
<proteinExistence type="predicted"/>
<evidence type="ECO:0000313" key="2">
    <source>
        <dbReference type="EMBL" id="MDG0862211.1"/>
    </source>
</evidence>
<name>A0A9X4R499_9BURK</name>
<keyword evidence="1" id="KW-1277">Toxin-antitoxin system</keyword>
<evidence type="ECO:0000313" key="3">
    <source>
        <dbReference type="Proteomes" id="UP001152766"/>
    </source>
</evidence>
<dbReference type="InterPro" id="IPR035093">
    <property type="entry name" value="RelE/ParE_toxin_dom_sf"/>
</dbReference>
<dbReference type="Proteomes" id="UP001152766">
    <property type="component" value="Unassembled WGS sequence"/>
</dbReference>
<organism evidence="2 3">
    <name type="scientific">Pelomonas aquatica</name>
    <dbReference type="NCBI Taxonomy" id="431058"/>
    <lineage>
        <taxon>Bacteria</taxon>
        <taxon>Pseudomonadati</taxon>
        <taxon>Pseudomonadota</taxon>
        <taxon>Betaproteobacteria</taxon>
        <taxon>Burkholderiales</taxon>
        <taxon>Sphaerotilaceae</taxon>
        <taxon>Roseateles</taxon>
    </lineage>
</organism>
<gene>
    <name evidence="2" type="ORF">EXJ73_06960</name>
</gene>
<dbReference type="Gene3D" id="3.30.2310.20">
    <property type="entry name" value="RelE-like"/>
    <property type="match status" value="1"/>
</dbReference>
<dbReference type="RefSeq" id="WP_268151636.1">
    <property type="nucleotide sequence ID" value="NZ_JAPPUW010000012.1"/>
</dbReference>
<dbReference type="InterPro" id="IPR007712">
    <property type="entry name" value="RelE/ParE_toxin"/>
</dbReference>
<dbReference type="Pfam" id="PF05016">
    <property type="entry name" value="ParE_toxin"/>
    <property type="match status" value="1"/>
</dbReference>
<accession>A0A9X4R499</accession>
<keyword evidence="3" id="KW-1185">Reference proteome</keyword>
<reference evidence="2" key="1">
    <citation type="submission" date="2019-02" db="EMBL/GenBank/DDBJ databases">
        <title>Draft genome of the type strain Pelomonas aquatica CCUG 52575T.</title>
        <authorList>
            <person name="Gomila M."/>
            <person name="Lalucat J."/>
        </authorList>
    </citation>
    <scope>NUCLEOTIDE SEQUENCE</scope>
    <source>
        <strain evidence="2">CCUG 52575</strain>
    </source>
</reference>
<evidence type="ECO:0000256" key="1">
    <source>
        <dbReference type="ARBA" id="ARBA00022649"/>
    </source>
</evidence>
<protein>
    <submittedName>
        <fullName evidence="2">Type II toxin-antitoxin system RelE/ParE family toxin</fullName>
    </submittedName>
</protein>